<evidence type="ECO:0000313" key="1">
    <source>
        <dbReference type="EMBL" id="OHS92921.1"/>
    </source>
</evidence>
<dbReference type="VEuPathDB" id="TrichDB:TRFO_40748"/>
<accession>A0A1J4J2F4</accession>
<comment type="caution">
    <text evidence="1">The sequence shown here is derived from an EMBL/GenBank/DDBJ whole genome shotgun (WGS) entry which is preliminary data.</text>
</comment>
<dbReference type="Proteomes" id="UP000179807">
    <property type="component" value="Unassembled WGS sequence"/>
</dbReference>
<protein>
    <submittedName>
        <fullName evidence="1">Uncharacterized protein</fullName>
    </submittedName>
</protein>
<keyword evidence="2" id="KW-1185">Reference proteome</keyword>
<name>A0A1J4J2F4_9EUKA</name>
<evidence type="ECO:0000313" key="2">
    <source>
        <dbReference type="Proteomes" id="UP000179807"/>
    </source>
</evidence>
<sequence>MSFPNTRLSREYIPQSRIADLSSFDPQNIKSIRISNLSEIRNQVSIFVRYSEPRKQILELFQGTTDQSWFVFELIQSFQLILPHVAGLNFIHEICKKISFVMPELNNALINNALIIFLSNSLQASQIFLSLYNNLTYQDQFNLAQIVFPICTKINSPNKPFKKLLRKLILICRDYKFLLEPLYSINYFKDLNTIYILKMQIEEIFDDSAARIIFDNFEFCISSFDYFDVVNFLFMKANQIEIRNEIFDRLTKNHKNDFLKDPQWRVFRTIALDGDLRQREIIASILEETLDRSARQFPPFYDQILVSVLFSLPLSARVEFLKRNEKKLIGVTYMAPFSMLLQYQEEHLAAHIKS</sequence>
<proteinExistence type="predicted"/>
<reference evidence="1" key="1">
    <citation type="submission" date="2016-10" db="EMBL/GenBank/DDBJ databases">
        <authorList>
            <person name="Benchimol M."/>
            <person name="Almeida L.G."/>
            <person name="Vasconcelos A.T."/>
            <person name="Perreira-Neves A."/>
            <person name="Rosa I.A."/>
            <person name="Tasca T."/>
            <person name="Bogo M.R."/>
            <person name="de Souza W."/>
        </authorList>
    </citation>
    <scope>NUCLEOTIDE SEQUENCE [LARGE SCALE GENOMIC DNA]</scope>
    <source>
        <strain evidence="1">K</strain>
    </source>
</reference>
<dbReference type="AlphaFoldDB" id="A0A1J4J2F4"/>
<dbReference type="EMBL" id="MLAK01001452">
    <property type="protein sequence ID" value="OHS92921.1"/>
    <property type="molecule type" value="Genomic_DNA"/>
</dbReference>
<dbReference type="GeneID" id="94848092"/>
<organism evidence="1 2">
    <name type="scientific">Tritrichomonas foetus</name>
    <dbReference type="NCBI Taxonomy" id="1144522"/>
    <lineage>
        <taxon>Eukaryota</taxon>
        <taxon>Metamonada</taxon>
        <taxon>Parabasalia</taxon>
        <taxon>Tritrichomonadida</taxon>
        <taxon>Tritrichomonadidae</taxon>
        <taxon>Tritrichomonas</taxon>
    </lineage>
</organism>
<dbReference type="RefSeq" id="XP_068346058.1">
    <property type="nucleotide sequence ID" value="XM_068513388.1"/>
</dbReference>
<gene>
    <name evidence="1" type="ORF">TRFO_40748</name>
</gene>